<dbReference type="RefSeq" id="WP_046357147.1">
    <property type="nucleotide sequence ID" value="NZ_AUXW01000163.1"/>
</dbReference>
<sequence>MSDAATYPTGLLSFTYHVANTESVKAQAQSDLDGVMTDFALTPTQQELITKISNETGLTDSLWEQYAEELRTEVDHDIKTVW</sequence>
<protein>
    <submittedName>
        <fullName evidence="1">Uncharacterized protein</fullName>
    </submittedName>
</protein>
<reference evidence="1 2" key="1">
    <citation type="journal article" date="2015" name="BMC Genomics">
        <title>Genome mining reveals unlocked bioactive potential of marine Gram-negative bacteria.</title>
        <authorList>
            <person name="Machado H."/>
            <person name="Sonnenschein E.C."/>
            <person name="Melchiorsen J."/>
            <person name="Gram L."/>
        </authorList>
    </citation>
    <scope>NUCLEOTIDE SEQUENCE [LARGE SCALE GENOMIC DNA]</scope>
    <source>
        <strain evidence="1 2">S4054</strain>
    </source>
</reference>
<evidence type="ECO:0000313" key="1">
    <source>
        <dbReference type="EMBL" id="KKE82437.1"/>
    </source>
</evidence>
<dbReference type="EMBL" id="AUXW01000163">
    <property type="protein sequence ID" value="KKE82437.1"/>
    <property type="molecule type" value="Genomic_DNA"/>
</dbReference>
<organism evidence="1 2">
    <name type="scientific">Pseudoalteromonas luteoviolacea S4054</name>
    <dbReference type="NCBI Taxonomy" id="1129367"/>
    <lineage>
        <taxon>Bacteria</taxon>
        <taxon>Pseudomonadati</taxon>
        <taxon>Pseudomonadota</taxon>
        <taxon>Gammaproteobacteria</taxon>
        <taxon>Alteromonadales</taxon>
        <taxon>Pseudoalteromonadaceae</taxon>
        <taxon>Pseudoalteromonas</taxon>
    </lineage>
</organism>
<name>A0A0F6A893_9GAMM</name>
<comment type="caution">
    <text evidence="1">The sequence shown here is derived from an EMBL/GenBank/DDBJ whole genome shotgun (WGS) entry which is preliminary data.</text>
</comment>
<dbReference type="PATRIC" id="fig|1129367.4.peg.3660"/>
<evidence type="ECO:0000313" key="2">
    <source>
        <dbReference type="Proteomes" id="UP000033434"/>
    </source>
</evidence>
<accession>A0A0F6A893</accession>
<dbReference type="Proteomes" id="UP000033434">
    <property type="component" value="Unassembled WGS sequence"/>
</dbReference>
<dbReference type="AlphaFoldDB" id="A0A0F6A893"/>
<gene>
    <name evidence="1" type="ORF">N479_18360</name>
</gene>
<proteinExistence type="predicted"/>